<evidence type="ECO:0000256" key="14">
    <source>
        <dbReference type="ARBA" id="ARBA00023125"/>
    </source>
</evidence>
<dbReference type="InterPro" id="IPR044749">
    <property type="entry name" value="FANCM_DEXDc"/>
</dbReference>
<feature type="domain" description="Helicase ATP-binding" evidence="23">
    <location>
        <begin position="306"/>
        <end position="523"/>
    </location>
</feature>
<evidence type="ECO:0000256" key="19">
    <source>
        <dbReference type="ARBA" id="ARBA00044965"/>
    </source>
</evidence>
<evidence type="ECO:0000313" key="26">
    <source>
        <dbReference type="Proteomes" id="UP001610334"/>
    </source>
</evidence>
<dbReference type="InterPro" id="IPR043175">
    <property type="entry name" value="CAPZB_N"/>
</dbReference>
<evidence type="ECO:0000313" key="25">
    <source>
        <dbReference type="EMBL" id="KAL2812053.1"/>
    </source>
</evidence>
<dbReference type="PROSITE" id="PS51194">
    <property type="entry name" value="HELICASE_CTER"/>
    <property type="match status" value="1"/>
</dbReference>
<keyword evidence="15" id="KW-0009">Actin-binding</keyword>
<dbReference type="InterPro" id="IPR042276">
    <property type="entry name" value="CapZ_alpha/beta_2"/>
</dbReference>
<comment type="function">
    <text evidence="1 21">ATP-dependent DNA helicase involved in DNA damage repair by homologous recombination and in genome maintenance. Capable of unwinding D-loops. Plays a role in limiting crossover recombinants during mitotic DNA double-strand break (DSB) repair. Component of a FANCM-MHF complex which promotes gene conversion at blocked replication forks, probably by reversal of the stalled fork.</text>
</comment>
<evidence type="ECO:0000256" key="16">
    <source>
        <dbReference type="ARBA" id="ARBA00023204"/>
    </source>
</evidence>
<dbReference type="SUPFAM" id="SSF90096">
    <property type="entry name" value="Subunits of heterodimeric actin filament capping protein Capz"/>
    <property type="match status" value="1"/>
</dbReference>
<keyword evidence="18" id="KW-0539">Nucleus</keyword>
<evidence type="ECO:0000256" key="4">
    <source>
        <dbReference type="ARBA" id="ARBA00006039"/>
    </source>
</evidence>
<comment type="catalytic activity">
    <reaction evidence="20 21">
        <text>ATP + H2O = ADP + phosphate + H(+)</text>
        <dbReference type="Rhea" id="RHEA:13065"/>
        <dbReference type="ChEBI" id="CHEBI:15377"/>
        <dbReference type="ChEBI" id="CHEBI:15378"/>
        <dbReference type="ChEBI" id="CHEBI:30616"/>
        <dbReference type="ChEBI" id="CHEBI:43474"/>
        <dbReference type="ChEBI" id="CHEBI:456216"/>
        <dbReference type="EC" id="3.6.4.12"/>
    </reaction>
</comment>
<evidence type="ECO:0000256" key="17">
    <source>
        <dbReference type="ARBA" id="ARBA00023212"/>
    </source>
</evidence>
<organism evidence="25 26">
    <name type="scientific">Aspergillus granulosus</name>
    <dbReference type="NCBI Taxonomy" id="176169"/>
    <lineage>
        <taxon>Eukaryota</taxon>
        <taxon>Fungi</taxon>
        <taxon>Dikarya</taxon>
        <taxon>Ascomycota</taxon>
        <taxon>Pezizomycotina</taxon>
        <taxon>Eurotiomycetes</taxon>
        <taxon>Eurotiomycetidae</taxon>
        <taxon>Eurotiales</taxon>
        <taxon>Aspergillaceae</taxon>
        <taxon>Aspergillus</taxon>
        <taxon>Aspergillus subgen. Nidulantes</taxon>
    </lineage>
</organism>
<keyword evidence="26" id="KW-1185">Reference proteome</keyword>
<dbReference type="Gene3D" id="1.20.58.570">
    <property type="match status" value="1"/>
</dbReference>
<feature type="region of interest" description="Disordered" evidence="22">
    <location>
        <begin position="807"/>
        <end position="850"/>
    </location>
</feature>
<feature type="region of interest" description="Disordered" evidence="22">
    <location>
        <begin position="1"/>
        <end position="86"/>
    </location>
</feature>
<comment type="subunit">
    <text evidence="19">Component of the F-actin capping complex, composed of a heterodimer of an alpha and a beta subunit.</text>
</comment>
<comment type="subcellular location">
    <subcellularLocation>
        <location evidence="3">Cytoplasm</location>
        <location evidence="3">Cytoskeleton</location>
    </subcellularLocation>
    <subcellularLocation>
        <location evidence="2 21">Nucleus</location>
    </subcellularLocation>
</comment>
<dbReference type="CDD" id="cd18801">
    <property type="entry name" value="SF2_C_FANCM_Hef"/>
    <property type="match status" value="1"/>
</dbReference>
<evidence type="ECO:0000256" key="7">
    <source>
        <dbReference type="ARBA" id="ARBA00022467"/>
    </source>
</evidence>
<dbReference type="InterPro" id="IPR019771">
    <property type="entry name" value="F-actin_capping_bsu_CS"/>
</dbReference>
<keyword evidence="12" id="KW-0347">Helicase</keyword>
<keyword evidence="7" id="KW-0117">Actin capping</keyword>
<dbReference type="PRINTS" id="PR00192">
    <property type="entry name" value="FACTINCAPB"/>
</dbReference>
<dbReference type="CDD" id="cd18033">
    <property type="entry name" value="DEXDc_FANCM"/>
    <property type="match status" value="1"/>
</dbReference>
<feature type="region of interest" description="Disordered" evidence="22">
    <location>
        <begin position="862"/>
        <end position="888"/>
    </location>
</feature>
<evidence type="ECO:0000256" key="18">
    <source>
        <dbReference type="ARBA" id="ARBA00023242"/>
    </source>
</evidence>
<evidence type="ECO:0000256" key="20">
    <source>
        <dbReference type="ARBA" id="ARBA00047995"/>
    </source>
</evidence>
<comment type="similarity">
    <text evidence="5 21">Belongs to the DEAD box helicase family. DEAH subfamily. FANCM sub-subfamily.</text>
</comment>
<keyword evidence="9" id="KW-0547">Nucleotide-binding</keyword>
<comment type="subunit">
    <text evidence="6 21">Interacts with the MHF histone-fold complex to form the FANCM-MHF complex.</text>
</comment>
<sequence>MSDIDDGVSSYSNDSLDYYPVDSDDLPRSPKRRRLSAPQPAGCARRESIAEDDSDDDYGSGFDSYGEDNVEEASSAGEAPVLVQDQQKSKYKVFVPKQTSMRENMFVTQLTQPASPPELIRGPRWKKPEIISPVIDSTTAMGTEPRIQDDDPQVQNDGGEGDEDLKAAIEASLQSFEEETSRVMDSRDHKVSNASSFSASDATDLFDDLPDDAFDSDLELSPPANPVLQVPWTTSQARSRPLGVRQTTLFAMAPRNPPNQPVRGEQVFYPPEKAELPTHHKLNQDSLGTWVFPTNLGKTRDYQFNIAQKGLFHNTLVALPTGLGKTFIAATVMLNWLRWTQDAQIVFVAPTKPLVSQQISACYQIAGIPRSQTTMLTGDAPPGVRAEEWRIRRVFFMTPQTLTNDLKSGIADPKRIVLLVVDEAHRATGRYAYVEVVKFLRRFNQRSTVESVQSVIDGLEISKVEIRTEQSLDIREYVYAKHTDVQTFQNSDEMVLCMDLLSSTLNPLVDQLRQLNAFWGRDAMSLTPFGLTKARQQWMMSEAGRNANLGLKGKVMAIFTVLASMAHGIDLLKYHGITPLYRHLVHFQSNSDRQKKGKYHRQITQDEHFVKLLNYLGPWSKNPEFIGHPKLGYLKQVVLNHFLDAGEQSATRVMIFVHFRDSAEEVTRVLKRHEPMIRPHVFVGQSSAKGSEGMGQKTQLDIIQKFKNGTYNTIVATSIGEEGLDIGEVDLIVCYDASASPIRMLQRMGRTGRKRAGNIVLLLMQGKEEENYLKAKDNYERMQELIASGTQFAFHDDISPRILPAGIRPTPDKRQIEIPEENAAGVLPEPKKKKGRLPKKPPKQFYMPDNVETGFTKASRLGETTRPMLKANAKPKPREPTPEPVSVPDLEDVLLTPAQQNELERHYQDIGGTSPEFIRYPRCDAFPQLQLVQRPTKIVKHGSLTRRVISALQRMKQITPDCEARFKEVLARESEFRKLFSALGGPQRPKPFQPPRRVSQIVTAIDDDFDLPDPHSFLAPDRTQRLSQKRRRTVTSLTMADAQFDSALDLLRRLNPRDTKQNLQAITSIVPDLTEDLLSSVDQPLEIRRCPKTKRDYLLCDYNRDGDSYRSPWSNEFDPPLDDGTVPSERVRKLEVAANDAFDVYRELYYEGGVGSVYFWDLDDGFAGVILLKKGISPGGKQSGEWDSIHVFEATDRGRAAHYKLTSTVILHLANETEALGEMDLSGNMTRQIELDLPVESDVSHVANVGRLVEDMELKMRNLLQEVYFGKAKDVVGELRSLAPLSETNRDRATQQEMIRSLQR</sequence>
<dbReference type="SMART" id="SM00487">
    <property type="entry name" value="DEXDc"/>
    <property type="match status" value="1"/>
</dbReference>
<comment type="caution">
    <text evidence="25">The sequence shown here is derived from an EMBL/GenBank/DDBJ whole genome shotgun (WGS) entry which is preliminary data.</text>
</comment>
<feature type="region of interest" description="Disordered" evidence="22">
    <location>
        <begin position="110"/>
        <end position="162"/>
    </location>
</feature>
<feature type="compositionally biased region" description="Basic residues" evidence="22">
    <location>
        <begin position="831"/>
        <end position="842"/>
    </location>
</feature>
<evidence type="ECO:0000256" key="12">
    <source>
        <dbReference type="ARBA" id="ARBA00022806"/>
    </source>
</evidence>
<evidence type="ECO:0000256" key="22">
    <source>
        <dbReference type="SAM" id="MobiDB-lite"/>
    </source>
</evidence>
<dbReference type="SUPFAM" id="SSF52540">
    <property type="entry name" value="P-loop containing nucleoside triphosphate hydrolases"/>
    <property type="match status" value="1"/>
</dbReference>
<evidence type="ECO:0000256" key="8">
    <source>
        <dbReference type="ARBA" id="ARBA00022490"/>
    </source>
</evidence>
<evidence type="ECO:0000259" key="23">
    <source>
        <dbReference type="PROSITE" id="PS51192"/>
    </source>
</evidence>
<evidence type="ECO:0000256" key="5">
    <source>
        <dbReference type="ARBA" id="ARBA00009889"/>
    </source>
</evidence>
<evidence type="ECO:0000256" key="15">
    <source>
        <dbReference type="ARBA" id="ARBA00023203"/>
    </source>
</evidence>
<dbReference type="InterPro" id="IPR039686">
    <property type="entry name" value="FANCM/Mph1-like_ID"/>
</dbReference>
<dbReference type="CDD" id="cd12091">
    <property type="entry name" value="FANCM_ID"/>
    <property type="match status" value="1"/>
</dbReference>
<keyword evidence="10" id="KW-0227">DNA damage</keyword>
<dbReference type="PANTHER" id="PTHR14025:SF20">
    <property type="entry name" value="FANCONI ANEMIA GROUP M PROTEIN"/>
    <property type="match status" value="1"/>
</dbReference>
<keyword evidence="11" id="KW-0378">Hydrolase</keyword>
<dbReference type="Pfam" id="PF04851">
    <property type="entry name" value="ResIII"/>
    <property type="match status" value="1"/>
</dbReference>
<evidence type="ECO:0000256" key="11">
    <source>
        <dbReference type="ARBA" id="ARBA00022801"/>
    </source>
</evidence>
<evidence type="ECO:0000256" key="2">
    <source>
        <dbReference type="ARBA" id="ARBA00004123"/>
    </source>
</evidence>
<accession>A0ABR4HBB0</accession>
<dbReference type="EMBL" id="JBFXLT010000051">
    <property type="protein sequence ID" value="KAL2812053.1"/>
    <property type="molecule type" value="Genomic_DNA"/>
</dbReference>
<protein>
    <recommendedName>
        <fullName evidence="21">ATP-dependent DNA helicase</fullName>
        <ecNumber evidence="21">3.6.4.12</ecNumber>
    </recommendedName>
</protein>
<dbReference type="InterPro" id="IPR006935">
    <property type="entry name" value="Helicase/UvrB_N"/>
</dbReference>
<evidence type="ECO:0000256" key="6">
    <source>
        <dbReference type="ARBA" id="ARBA00011390"/>
    </source>
</evidence>
<dbReference type="InterPro" id="IPR037282">
    <property type="entry name" value="CapZ_alpha/beta"/>
</dbReference>
<dbReference type="InterPro" id="IPR014001">
    <property type="entry name" value="Helicase_ATP-bd"/>
</dbReference>
<keyword evidence="8" id="KW-0963">Cytoplasm</keyword>
<dbReference type="Gene3D" id="6.10.140.100">
    <property type="match status" value="1"/>
</dbReference>
<dbReference type="Gene3D" id="1.20.1320.20">
    <property type="entry name" value="hef helicase domain"/>
    <property type="match status" value="1"/>
</dbReference>
<comment type="similarity">
    <text evidence="4">Belongs to the F-actin-capping protein beta subunit family.</text>
</comment>
<evidence type="ECO:0000256" key="3">
    <source>
        <dbReference type="ARBA" id="ARBA00004245"/>
    </source>
</evidence>
<keyword evidence="14" id="KW-0238">DNA-binding</keyword>
<evidence type="ECO:0000256" key="10">
    <source>
        <dbReference type="ARBA" id="ARBA00022763"/>
    </source>
</evidence>
<feature type="domain" description="Helicase C-terminal" evidence="24">
    <location>
        <begin position="633"/>
        <end position="798"/>
    </location>
</feature>
<dbReference type="Pfam" id="PF00271">
    <property type="entry name" value="Helicase_C"/>
    <property type="match status" value="1"/>
</dbReference>
<evidence type="ECO:0000256" key="9">
    <source>
        <dbReference type="ARBA" id="ARBA00022741"/>
    </source>
</evidence>
<keyword evidence="16" id="KW-0234">DNA repair</keyword>
<dbReference type="PROSITE" id="PS51192">
    <property type="entry name" value="HELICASE_ATP_BIND_1"/>
    <property type="match status" value="1"/>
</dbReference>
<evidence type="ECO:0000256" key="21">
    <source>
        <dbReference type="RuleBase" id="RU367027"/>
    </source>
</evidence>
<reference evidence="25 26" key="1">
    <citation type="submission" date="2024-07" db="EMBL/GenBank/DDBJ databases">
        <title>Section-level genome sequencing and comparative genomics of Aspergillus sections Usti and Cavernicolus.</title>
        <authorList>
            <consortium name="Lawrence Berkeley National Laboratory"/>
            <person name="Nybo J.L."/>
            <person name="Vesth T.C."/>
            <person name="Theobald S."/>
            <person name="Frisvad J.C."/>
            <person name="Larsen T.O."/>
            <person name="Kjaerboelling I."/>
            <person name="Rothschild-Mancinelli K."/>
            <person name="Lyhne E.K."/>
            <person name="Kogle M.E."/>
            <person name="Barry K."/>
            <person name="Clum A."/>
            <person name="Na H."/>
            <person name="Ledsgaard L."/>
            <person name="Lin J."/>
            <person name="Lipzen A."/>
            <person name="Kuo A."/>
            <person name="Riley R."/>
            <person name="Mondo S."/>
            <person name="Labutti K."/>
            <person name="Haridas S."/>
            <person name="Pangalinan J."/>
            <person name="Salamov A.A."/>
            <person name="Simmons B.A."/>
            <person name="Magnuson J.K."/>
            <person name="Chen J."/>
            <person name="Drula E."/>
            <person name="Henrissat B."/>
            <person name="Wiebenga A."/>
            <person name="Lubbers R.J."/>
            <person name="Gomes A.C."/>
            <person name="Makela M.R."/>
            <person name="Stajich J."/>
            <person name="Grigoriev I.V."/>
            <person name="Mortensen U.H."/>
            <person name="De Vries R.P."/>
            <person name="Baker S.E."/>
            <person name="Andersen M.R."/>
        </authorList>
    </citation>
    <scope>NUCLEOTIDE SEQUENCE [LARGE SCALE GENOMIC DNA]</scope>
    <source>
        <strain evidence="25 26">CBS 588.65</strain>
    </source>
</reference>
<evidence type="ECO:0000259" key="24">
    <source>
        <dbReference type="PROSITE" id="PS51194"/>
    </source>
</evidence>
<dbReference type="SMART" id="SM00490">
    <property type="entry name" value="HELICc"/>
    <property type="match status" value="1"/>
</dbReference>
<evidence type="ECO:0000256" key="13">
    <source>
        <dbReference type="ARBA" id="ARBA00022840"/>
    </source>
</evidence>
<evidence type="ECO:0000256" key="1">
    <source>
        <dbReference type="ARBA" id="ARBA00003813"/>
    </source>
</evidence>
<dbReference type="PROSITE" id="PS00231">
    <property type="entry name" value="F_ACTIN_CAPPING_BETA"/>
    <property type="match status" value="1"/>
</dbReference>
<name>A0ABR4HBB0_9EURO</name>
<dbReference type="Proteomes" id="UP001610334">
    <property type="component" value="Unassembled WGS sequence"/>
</dbReference>
<gene>
    <name evidence="25" type="ORF">BJX63DRAFT_421963</name>
</gene>
<proteinExistence type="inferred from homology"/>
<dbReference type="InterPro" id="IPR027417">
    <property type="entry name" value="P-loop_NTPase"/>
</dbReference>
<dbReference type="Gene3D" id="3.90.1150.210">
    <property type="entry name" value="F-actin capping protein, beta subunit"/>
    <property type="match status" value="1"/>
</dbReference>
<dbReference type="PANTHER" id="PTHR14025">
    <property type="entry name" value="FANCONI ANEMIA GROUP M FANCM FAMILY MEMBER"/>
    <property type="match status" value="1"/>
</dbReference>
<dbReference type="InterPro" id="IPR001650">
    <property type="entry name" value="Helicase_C-like"/>
</dbReference>
<dbReference type="Gene3D" id="3.40.50.300">
    <property type="entry name" value="P-loop containing nucleotide triphosphate hydrolases"/>
    <property type="match status" value="2"/>
</dbReference>
<dbReference type="InterPro" id="IPR001698">
    <property type="entry name" value="CAPZB"/>
</dbReference>
<dbReference type="EC" id="3.6.4.12" evidence="21"/>
<keyword evidence="13" id="KW-0067">ATP-binding</keyword>
<dbReference type="Pfam" id="PF01115">
    <property type="entry name" value="F_actin_cap_B"/>
    <property type="match status" value="1"/>
</dbReference>
<keyword evidence="17" id="KW-0206">Cytoskeleton</keyword>